<reference evidence="2" key="1">
    <citation type="submission" date="2022-07" db="EMBL/GenBank/DDBJ databases">
        <title>The genome of Lyophyllum shimeji provides insight into the initial evolution of ectomycorrhizal fungal genome.</title>
        <authorList>
            <person name="Kobayashi Y."/>
            <person name="Shibata T."/>
            <person name="Hirakawa H."/>
            <person name="Shigenobu S."/>
            <person name="Nishiyama T."/>
            <person name="Yamada A."/>
            <person name="Hasebe M."/>
            <person name="Kawaguchi M."/>
        </authorList>
    </citation>
    <scope>NUCLEOTIDE SEQUENCE</scope>
    <source>
        <strain evidence="2">AT787</strain>
    </source>
</reference>
<dbReference type="OrthoDB" id="2906425at2759"/>
<organism evidence="2 3">
    <name type="scientific">Lyophyllum shimeji</name>
    <name type="common">Hon-shimeji</name>
    <name type="synonym">Tricholoma shimeji</name>
    <dbReference type="NCBI Taxonomy" id="47721"/>
    <lineage>
        <taxon>Eukaryota</taxon>
        <taxon>Fungi</taxon>
        <taxon>Dikarya</taxon>
        <taxon>Basidiomycota</taxon>
        <taxon>Agaricomycotina</taxon>
        <taxon>Agaricomycetes</taxon>
        <taxon>Agaricomycetidae</taxon>
        <taxon>Agaricales</taxon>
        <taxon>Tricholomatineae</taxon>
        <taxon>Lyophyllaceae</taxon>
        <taxon>Lyophyllum</taxon>
    </lineage>
</organism>
<dbReference type="AlphaFoldDB" id="A0A9P3Q2M8"/>
<protein>
    <submittedName>
        <fullName evidence="2">Uncharacterized protein</fullName>
    </submittedName>
</protein>
<evidence type="ECO:0000313" key="2">
    <source>
        <dbReference type="EMBL" id="GLB45692.1"/>
    </source>
</evidence>
<dbReference type="EMBL" id="BRPK01000026">
    <property type="protein sequence ID" value="GLB45692.1"/>
    <property type="molecule type" value="Genomic_DNA"/>
</dbReference>
<dbReference type="Proteomes" id="UP001063166">
    <property type="component" value="Unassembled WGS sequence"/>
</dbReference>
<comment type="caution">
    <text evidence="2">The sequence shown here is derived from an EMBL/GenBank/DDBJ whole genome shotgun (WGS) entry which is preliminary data.</text>
</comment>
<accession>A0A9P3Q2M8</accession>
<feature type="region of interest" description="Disordered" evidence="1">
    <location>
        <begin position="83"/>
        <end position="107"/>
    </location>
</feature>
<name>A0A9P3Q2M8_LYOSH</name>
<proteinExistence type="predicted"/>
<keyword evidence="3" id="KW-1185">Reference proteome</keyword>
<sequence length="137" mass="15013">MTRPEMDVLCTEVEAAMRRVWTLKQSAHLAGKVCISASGRSILTRANQYSALPGPYRSTAQYHCFATGLWDDVDDFLTTITALSPHGDPQAVRDADASTSTGRHPKLPAWPPPSNLCLFKQLPPTPTHEVAGNLTRR</sequence>
<evidence type="ECO:0000256" key="1">
    <source>
        <dbReference type="SAM" id="MobiDB-lite"/>
    </source>
</evidence>
<gene>
    <name evidence="2" type="ORF">LshimejAT787_2600250</name>
</gene>
<evidence type="ECO:0000313" key="3">
    <source>
        <dbReference type="Proteomes" id="UP001063166"/>
    </source>
</evidence>